<dbReference type="PROSITE" id="PS50097">
    <property type="entry name" value="BTB"/>
    <property type="match status" value="1"/>
</dbReference>
<dbReference type="SUPFAM" id="SSF49599">
    <property type="entry name" value="TRAF domain-like"/>
    <property type="match status" value="1"/>
</dbReference>
<proteinExistence type="predicted"/>
<dbReference type="Pfam" id="PF00651">
    <property type="entry name" value="BTB"/>
    <property type="match status" value="1"/>
</dbReference>
<evidence type="ECO:0000259" key="2">
    <source>
        <dbReference type="PROSITE" id="PS50144"/>
    </source>
</evidence>
<dbReference type="Gene3D" id="2.60.210.10">
    <property type="entry name" value="Apoptosis, Tumor Necrosis Factor Receptor Associated Protein 2, Chain A"/>
    <property type="match status" value="1"/>
</dbReference>
<dbReference type="AlphaFoldDB" id="A0AAV6V6F3"/>
<dbReference type="InterPro" id="IPR008974">
    <property type="entry name" value="TRAF-like"/>
</dbReference>
<organism evidence="3 4">
    <name type="scientific">Oedothorax gibbosus</name>
    <dbReference type="NCBI Taxonomy" id="931172"/>
    <lineage>
        <taxon>Eukaryota</taxon>
        <taxon>Metazoa</taxon>
        <taxon>Ecdysozoa</taxon>
        <taxon>Arthropoda</taxon>
        <taxon>Chelicerata</taxon>
        <taxon>Arachnida</taxon>
        <taxon>Araneae</taxon>
        <taxon>Araneomorphae</taxon>
        <taxon>Entelegynae</taxon>
        <taxon>Araneoidea</taxon>
        <taxon>Linyphiidae</taxon>
        <taxon>Erigoninae</taxon>
        <taxon>Oedothorax</taxon>
    </lineage>
</organism>
<dbReference type="Pfam" id="PF22486">
    <property type="entry name" value="MATH_2"/>
    <property type="match status" value="1"/>
</dbReference>
<dbReference type="PROSITE" id="PS50144">
    <property type="entry name" value="MATH"/>
    <property type="match status" value="1"/>
</dbReference>
<dbReference type="PANTHER" id="PTHR24413">
    <property type="entry name" value="SPECKLE-TYPE POZ PROTEIN"/>
    <property type="match status" value="1"/>
</dbReference>
<evidence type="ECO:0000313" key="3">
    <source>
        <dbReference type="EMBL" id="KAG8192315.1"/>
    </source>
</evidence>
<dbReference type="InterPro" id="IPR002083">
    <property type="entry name" value="MATH/TRAF_dom"/>
</dbReference>
<dbReference type="Gene3D" id="3.30.710.10">
    <property type="entry name" value="Potassium Channel Kv1.1, Chain A"/>
    <property type="match status" value="1"/>
</dbReference>
<sequence>MSEIVNEVECRTKILVETCNFKWSIENFSVICSIKTKEKKFLISPTFTIGETSSTKWCALMNFHEDVNFINIYLERSSSNICTHHVSYKVSIIGSDTTKYLAYDTGNGHLYDKNTPMWGYTKSIQRKILFEENSLLLLPNNTLTVMFELKVSAEENIDEATYLAVPIVLKETDSLVGDMKHLYENKMFSDFTLKVGNEELKVHKLILCARSTVFNSMLTTDMKESITHCLEITDFDPHVVKAMLQYIYCGQVEEIIPDLGIQLYSIADKYNLQDLKNICVKFLLKNLNVSNICDVLVLCDMHNEPELMMAAKKMFCANAAAVQETEKWIDLSKKMPDLSIAMYRFAISQK</sequence>
<evidence type="ECO:0000313" key="4">
    <source>
        <dbReference type="Proteomes" id="UP000827092"/>
    </source>
</evidence>
<dbReference type="FunFam" id="3.30.710.10:FF:000159">
    <property type="entry name" value="Speckle-type POZ protein B"/>
    <property type="match status" value="1"/>
</dbReference>
<feature type="domain" description="MATH" evidence="2">
    <location>
        <begin position="18"/>
        <end position="149"/>
    </location>
</feature>
<dbReference type="Proteomes" id="UP000827092">
    <property type="component" value="Unassembled WGS sequence"/>
</dbReference>
<dbReference type="Gene3D" id="1.25.40.420">
    <property type="match status" value="1"/>
</dbReference>
<keyword evidence="4" id="KW-1185">Reference proteome</keyword>
<evidence type="ECO:0008006" key="5">
    <source>
        <dbReference type="Google" id="ProtNLM"/>
    </source>
</evidence>
<dbReference type="SUPFAM" id="SSF54695">
    <property type="entry name" value="POZ domain"/>
    <property type="match status" value="1"/>
</dbReference>
<protein>
    <recommendedName>
        <fullName evidence="5">Speckle-type POZ protein</fullName>
    </recommendedName>
</protein>
<dbReference type="InterPro" id="IPR011333">
    <property type="entry name" value="SKP1/BTB/POZ_sf"/>
</dbReference>
<feature type="domain" description="BTB" evidence="1">
    <location>
        <begin position="189"/>
        <end position="253"/>
    </location>
</feature>
<dbReference type="GO" id="GO:0030163">
    <property type="term" value="P:protein catabolic process"/>
    <property type="evidence" value="ECO:0007669"/>
    <property type="project" value="UniProtKB-ARBA"/>
</dbReference>
<dbReference type="SMART" id="SM00225">
    <property type="entry name" value="BTB"/>
    <property type="match status" value="1"/>
</dbReference>
<reference evidence="3 4" key="1">
    <citation type="journal article" date="2022" name="Nat. Ecol. Evol.">
        <title>A masculinizing supergene underlies an exaggerated male reproductive morph in a spider.</title>
        <authorList>
            <person name="Hendrickx F."/>
            <person name="De Corte Z."/>
            <person name="Sonet G."/>
            <person name="Van Belleghem S.M."/>
            <person name="Kostlbacher S."/>
            <person name="Vangestel C."/>
        </authorList>
    </citation>
    <scope>NUCLEOTIDE SEQUENCE [LARGE SCALE GENOMIC DNA]</scope>
    <source>
        <strain evidence="3">W744_W776</strain>
    </source>
</reference>
<dbReference type="EMBL" id="JAFNEN010000141">
    <property type="protein sequence ID" value="KAG8192315.1"/>
    <property type="molecule type" value="Genomic_DNA"/>
</dbReference>
<dbReference type="InterPro" id="IPR000210">
    <property type="entry name" value="BTB/POZ_dom"/>
</dbReference>
<evidence type="ECO:0000259" key="1">
    <source>
        <dbReference type="PROSITE" id="PS50097"/>
    </source>
</evidence>
<comment type="caution">
    <text evidence="3">The sequence shown here is derived from an EMBL/GenBank/DDBJ whole genome shotgun (WGS) entry which is preliminary data.</text>
</comment>
<gene>
    <name evidence="3" type="ORF">JTE90_002136</name>
</gene>
<accession>A0AAV6V6F3</accession>
<name>A0AAV6V6F3_9ARAC</name>